<evidence type="ECO:0000313" key="2">
    <source>
        <dbReference type="EMBL" id="BFH74659.1"/>
    </source>
</evidence>
<dbReference type="KEGG" id="sjv:SJAV_26030"/>
<dbReference type="Gene3D" id="1.20.120.330">
    <property type="entry name" value="Nucleotidyltransferases domain 2"/>
    <property type="match status" value="1"/>
</dbReference>
<sequence>MNLNNINLAEGYLREAKIRLKYAEEALKVDKDYAYCVRSSQEVVELSVKAILRLYGLEVPKTHDPGRELVKNKEKFPEWLKNNIGEIEFISRWLSLERIPSFYGDEETGTPPNEIYDEEYCKKALESANYVYQIAEKALNETKERFHSYLK</sequence>
<organism evidence="2">
    <name type="scientific">Sulfurisphaera javensis</name>
    <dbReference type="NCBI Taxonomy" id="2049879"/>
    <lineage>
        <taxon>Archaea</taxon>
        <taxon>Thermoproteota</taxon>
        <taxon>Thermoprotei</taxon>
        <taxon>Sulfolobales</taxon>
        <taxon>Sulfolobaceae</taxon>
        <taxon>Sulfurisphaera</taxon>
    </lineage>
</organism>
<dbReference type="AlphaFoldDB" id="A0AAT9GUV4"/>
<dbReference type="PROSITE" id="PS50910">
    <property type="entry name" value="HEPN"/>
    <property type="match status" value="1"/>
</dbReference>
<proteinExistence type="predicted"/>
<dbReference type="Pfam" id="PF05168">
    <property type="entry name" value="HEPN"/>
    <property type="match status" value="1"/>
</dbReference>
<accession>A0AAT9GUV4</accession>
<dbReference type="EMBL" id="AP031322">
    <property type="protein sequence ID" value="BFH74659.1"/>
    <property type="molecule type" value="Genomic_DNA"/>
</dbReference>
<dbReference type="SUPFAM" id="SSF81593">
    <property type="entry name" value="Nucleotidyltransferase substrate binding subunit/domain"/>
    <property type="match status" value="1"/>
</dbReference>
<evidence type="ECO:0000259" key="1">
    <source>
        <dbReference type="PROSITE" id="PS50910"/>
    </source>
</evidence>
<name>A0AAT9GUV4_9CREN</name>
<feature type="domain" description="HEPN" evidence="1">
    <location>
        <begin position="13"/>
        <end position="131"/>
    </location>
</feature>
<gene>
    <name evidence="2" type="ORF">SJAV_26030</name>
</gene>
<dbReference type="InterPro" id="IPR007842">
    <property type="entry name" value="HEPN_dom"/>
</dbReference>
<reference evidence="2" key="1">
    <citation type="submission" date="2024-03" db="EMBL/GenBank/DDBJ databases">
        <title>Complete genome sequence of Sulfurisphaera javensis strain KD-1.</title>
        <authorList>
            <person name="Sakai H."/>
            <person name="Nur N."/>
            <person name="Suwanto A."/>
            <person name="Kurosawa N."/>
        </authorList>
    </citation>
    <scope>NUCLEOTIDE SEQUENCE</scope>
    <source>
        <strain evidence="2">KD-1</strain>
    </source>
</reference>
<protein>
    <submittedName>
        <fullName evidence="2">HEPN domain-containing protein</fullName>
    </submittedName>
</protein>